<proteinExistence type="predicted"/>
<dbReference type="NCBIfam" id="TIGR01554">
    <property type="entry name" value="major_cap_HK97"/>
    <property type="match status" value="1"/>
</dbReference>
<protein>
    <submittedName>
        <fullName evidence="3">Phage major capsid protein, HK97 family</fullName>
    </submittedName>
</protein>
<evidence type="ECO:0000256" key="1">
    <source>
        <dbReference type="ARBA" id="ARBA00004328"/>
    </source>
</evidence>
<dbReference type="SUPFAM" id="SSF56563">
    <property type="entry name" value="Major capsid protein gp5"/>
    <property type="match status" value="1"/>
</dbReference>
<dbReference type="EMBL" id="FOZW01000001">
    <property type="protein sequence ID" value="SFS44774.1"/>
    <property type="molecule type" value="Genomic_DNA"/>
</dbReference>
<dbReference type="Pfam" id="PF05065">
    <property type="entry name" value="Phage_capsid"/>
    <property type="match status" value="1"/>
</dbReference>
<feature type="domain" description="Phage capsid-like C-terminal" evidence="2">
    <location>
        <begin position="109"/>
        <end position="390"/>
    </location>
</feature>
<comment type="subcellular location">
    <subcellularLocation>
        <location evidence="1">Virion</location>
    </subcellularLocation>
</comment>
<reference evidence="4" key="1">
    <citation type="submission" date="2016-10" db="EMBL/GenBank/DDBJ databases">
        <authorList>
            <person name="Varghese N."/>
            <person name="Submissions S."/>
        </authorList>
    </citation>
    <scope>NUCLEOTIDE SEQUENCE [LARGE SCALE GENOMIC DNA]</scope>
    <source>
        <strain evidence="4">DSM 26894</strain>
    </source>
</reference>
<sequence>MSTTESHSRTGENLSPVARVGAAMAGLTADIRAMRADIHAKLDTYEERLTMLDTKTSLAAARPALGTMGEPELPHRKAFNAYLRTGDDDGLRGLVLEGKALSTAVAADGGYLVDPVTSETVKAVLESAASIRAIAAVVTVEASSFDVLVDQGDTGAGWADEVAETGESETPTIDRIQIKLHELSAMPKASQRLLDDTAFDLEAWLAGRIADRFARAEASAFITGDGVDKPMGILSHDMIDNEIWEWGNLGYVPSGAAAGIGDGDAIIDLVYALGAEYRAKGCFVMNSKTAGSLRKLKDADGRHLWSDGLAAGQPARLLGYPVLIAEDMPDIAADAYPIAFGDFGAGYTIVERPDLRVLRDPFSAKPNVLFYATKRVGGDVSDFAAIKLLRCATS</sequence>
<gene>
    <name evidence="3" type="ORF">SAMN04488050_101822</name>
</gene>
<dbReference type="InterPro" id="IPR024455">
    <property type="entry name" value="Phage_capsid"/>
</dbReference>
<evidence type="ECO:0000313" key="3">
    <source>
        <dbReference type="EMBL" id="SFS44774.1"/>
    </source>
</evidence>
<dbReference type="Gene3D" id="3.30.2320.10">
    <property type="entry name" value="hypothetical protein PF0899 domain"/>
    <property type="match status" value="1"/>
</dbReference>
<dbReference type="RefSeq" id="WP_092422437.1">
    <property type="nucleotide sequence ID" value="NZ_FNCL01000002.1"/>
</dbReference>
<name>A0A1I6PX57_9RHOB</name>
<evidence type="ECO:0000313" key="4">
    <source>
        <dbReference type="Proteomes" id="UP000199392"/>
    </source>
</evidence>
<accession>A0A1I6PX57</accession>
<dbReference type="OrthoDB" id="9786516at2"/>
<dbReference type="InterPro" id="IPR054612">
    <property type="entry name" value="Phage_capsid-like_C"/>
</dbReference>
<keyword evidence="4" id="KW-1185">Reference proteome</keyword>
<dbReference type="STRING" id="311180.SAMN04488050_101822"/>
<dbReference type="Proteomes" id="UP000199392">
    <property type="component" value="Unassembled WGS sequence"/>
</dbReference>
<dbReference type="Gene3D" id="3.30.2400.10">
    <property type="entry name" value="Major capsid protein gp5"/>
    <property type="match status" value="1"/>
</dbReference>
<dbReference type="AlphaFoldDB" id="A0A1I6PX57"/>
<evidence type="ECO:0000259" key="2">
    <source>
        <dbReference type="Pfam" id="PF05065"/>
    </source>
</evidence>
<organism evidence="3 4">
    <name type="scientific">Alloyangia pacifica</name>
    <dbReference type="NCBI Taxonomy" id="311180"/>
    <lineage>
        <taxon>Bacteria</taxon>
        <taxon>Pseudomonadati</taxon>
        <taxon>Pseudomonadota</taxon>
        <taxon>Alphaproteobacteria</taxon>
        <taxon>Rhodobacterales</taxon>
        <taxon>Roseobacteraceae</taxon>
        <taxon>Alloyangia</taxon>
    </lineage>
</organism>